<feature type="compositionally biased region" description="Pro residues" evidence="4">
    <location>
        <begin position="19"/>
        <end position="28"/>
    </location>
</feature>
<evidence type="ECO:0000313" key="7">
    <source>
        <dbReference type="EMBL" id="KAK0740629.1"/>
    </source>
</evidence>
<proteinExistence type="inferred from homology"/>
<evidence type="ECO:0000256" key="4">
    <source>
        <dbReference type="SAM" id="MobiDB-lite"/>
    </source>
</evidence>
<evidence type="ECO:0000256" key="2">
    <source>
        <dbReference type="ARBA" id="ARBA00006289"/>
    </source>
</evidence>
<dbReference type="PANTHER" id="PTHR21373">
    <property type="entry name" value="GLUCOSE REPRESSIBLE PROTEIN MAK10"/>
    <property type="match status" value="1"/>
</dbReference>
<dbReference type="EMBL" id="JAUKUD010000006">
    <property type="protein sequence ID" value="KAK0740629.1"/>
    <property type="molecule type" value="Genomic_DNA"/>
</dbReference>
<dbReference type="InterPro" id="IPR057982">
    <property type="entry name" value="TPR_NAA35"/>
</dbReference>
<reference evidence="7" key="1">
    <citation type="submission" date="2023-06" db="EMBL/GenBank/DDBJ databases">
        <title>Genome-scale phylogeny and comparative genomics of the fungal order Sordariales.</title>
        <authorList>
            <consortium name="Lawrence Berkeley National Laboratory"/>
            <person name="Hensen N."/>
            <person name="Bonometti L."/>
            <person name="Westerberg I."/>
            <person name="Brannstrom I.O."/>
            <person name="Guillou S."/>
            <person name="Cros-Aarteil S."/>
            <person name="Calhoun S."/>
            <person name="Haridas S."/>
            <person name="Kuo A."/>
            <person name="Mondo S."/>
            <person name="Pangilinan J."/>
            <person name="Riley R."/>
            <person name="LaButti K."/>
            <person name="Andreopoulos B."/>
            <person name="Lipzen A."/>
            <person name="Chen C."/>
            <person name="Yanf M."/>
            <person name="Daum C."/>
            <person name="Ng V."/>
            <person name="Clum A."/>
            <person name="Steindorff A."/>
            <person name="Ohm R."/>
            <person name="Martin F."/>
            <person name="Silar P."/>
            <person name="Natvig D."/>
            <person name="Lalanne C."/>
            <person name="Gautier V."/>
            <person name="Ament-velasquez S.L."/>
            <person name="Kruys A."/>
            <person name="Hutchinson M.I."/>
            <person name="Powell A.J."/>
            <person name="Barry K."/>
            <person name="Miller A.N."/>
            <person name="Grigoriev I.V."/>
            <person name="Debuchy R."/>
            <person name="Gladieux P."/>
            <person name="Thoren M.H."/>
            <person name="Johannesson H."/>
        </authorList>
    </citation>
    <scope>NUCLEOTIDE SEQUENCE</scope>
    <source>
        <strain evidence="7">SMH3187-1</strain>
    </source>
</reference>
<evidence type="ECO:0000259" key="6">
    <source>
        <dbReference type="Pfam" id="PF25789"/>
    </source>
</evidence>
<feature type="domain" description="NAA35-like TPR repeats" evidence="6">
    <location>
        <begin position="333"/>
        <end position="723"/>
    </location>
</feature>
<dbReference type="Pfam" id="PF04112">
    <property type="entry name" value="Mak10"/>
    <property type="match status" value="1"/>
</dbReference>
<dbReference type="PANTHER" id="PTHR21373:SF0">
    <property type="entry name" value="N-ALPHA-ACETYLTRANSFERASE 35, NATC AUXILIARY SUBUNIT"/>
    <property type="match status" value="1"/>
</dbReference>
<dbReference type="AlphaFoldDB" id="A0AA40EJU6"/>
<feature type="domain" description="NAA35-like N-terminal" evidence="5">
    <location>
        <begin position="52"/>
        <end position="214"/>
    </location>
</feature>
<dbReference type="Pfam" id="PF25789">
    <property type="entry name" value="TPR_NAA35"/>
    <property type="match status" value="1"/>
</dbReference>
<evidence type="ECO:0000256" key="3">
    <source>
        <dbReference type="ARBA" id="ARBA00022490"/>
    </source>
</evidence>
<sequence length="771" mass="87088">MDMSIDHPGPAHPSHTYSEPPPPPPPPMISSEGVVATDITQKFLSAAATLDPGQLVKDGFFTLFEAVGALEIMDSKMDSGCLAPGESLDDEYDFTRQLLPSEVIGIIDQLLCLEMAWHLGYPLSQTLLTSVYIEAMLMPSPNNIQEAHFIRDPNSKAAKDPMTTVLRAYCLGLLKACYYVNEHIKNEHYYEEEDFVTNTYHRSLLDNMDREEIREEIMSARRLVHSLRPDLAAGVADALCFRLELRTAFLRAIELSELRSNPESLSLPWVQMQAVWEPINKSRHLSTPVPEAFSTKIQRRLASTVPPRPIVQPSFEETYEHFKRLFRDGIDVLEVLNYADSQSLLQNFVLTFQARKPQPLVYIRTMLQSFLFKDMVILGHLSIRHVMDDDLSMVVLPGSQLLDPANDAVEAPHDGRFAVAHQMETFRQRAAQSYLDIFRALCQNRCRVRRTLCHSIQDWEAVQMEAEDIDQLLQIQLDEQPLAYPADAPPGSPPAYSLPLSSWAYLYKLRLMEWIVQLGFELQIYQADELAGMYWYLSHLAKTRARHVERIQAFTVKRNADLRGARSPRYTVAMEAEYARSMRYLRATLLDAVITWELAEALSCLYTALLRLGLVAPPPRPYSADELRYDIRMKPFAAVRLPDLPTFDEFTRQSEQTGVSTARLLEYAHAVSRSAQKGHVVVGQMSEQEAFSVGAHDRWAARAKQRMQSVIAVNVALSTMQSGLGKAGLGGSGADADGAGERARRVLKAEVPKPEACYHDWWIVPKISLLL</sequence>
<dbReference type="Proteomes" id="UP001172155">
    <property type="component" value="Unassembled WGS sequence"/>
</dbReference>
<dbReference type="GO" id="GO:0031417">
    <property type="term" value="C:NatC complex"/>
    <property type="evidence" value="ECO:0007669"/>
    <property type="project" value="InterPro"/>
</dbReference>
<evidence type="ECO:0000256" key="1">
    <source>
        <dbReference type="ARBA" id="ARBA00004496"/>
    </source>
</evidence>
<comment type="caution">
    <text evidence="7">The sequence shown here is derived from an EMBL/GenBank/DDBJ whole genome shotgun (WGS) entry which is preliminary data.</text>
</comment>
<feature type="region of interest" description="Disordered" evidence="4">
    <location>
        <begin position="1"/>
        <end position="30"/>
    </location>
</feature>
<dbReference type="InterPro" id="IPR057983">
    <property type="entry name" value="NAA35-like_N"/>
</dbReference>
<evidence type="ECO:0000259" key="5">
    <source>
        <dbReference type="Pfam" id="PF04112"/>
    </source>
</evidence>
<comment type="subcellular location">
    <subcellularLocation>
        <location evidence="1">Cytoplasm</location>
    </subcellularLocation>
</comment>
<keyword evidence="3" id="KW-0963">Cytoplasm</keyword>
<comment type="similarity">
    <text evidence="2">Belongs to the MAK10 family.</text>
</comment>
<gene>
    <name evidence="7" type="ORF">B0T18DRAFT_491228</name>
</gene>
<protein>
    <submittedName>
        <fullName evidence="7">Mak10 subunit, NatC N-terminal acetyltransferase-domain-containing protein</fullName>
    </submittedName>
</protein>
<name>A0AA40EJU6_9PEZI</name>
<keyword evidence="8" id="KW-1185">Reference proteome</keyword>
<accession>A0AA40EJU6</accession>
<evidence type="ECO:0000313" key="8">
    <source>
        <dbReference type="Proteomes" id="UP001172155"/>
    </source>
</evidence>
<dbReference type="InterPro" id="IPR007244">
    <property type="entry name" value="Naa35_N"/>
</dbReference>
<organism evidence="7 8">
    <name type="scientific">Schizothecium vesticola</name>
    <dbReference type="NCBI Taxonomy" id="314040"/>
    <lineage>
        <taxon>Eukaryota</taxon>
        <taxon>Fungi</taxon>
        <taxon>Dikarya</taxon>
        <taxon>Ascomycota</taxon>
        <taxon>Pezizomycotina</taxon>
        <taxon>Sordariomycetes</taxon>
        <taxon>Sordariomycetidae</taxon>
        <taxon>Sordariales</taxon>
        <taxon>Schizotheciaceae</taxon>
        <taxon>Schizothecium</taxon>
    </lineage>
</organism>